<dbReference type="GO" id="GO:0008781">
    <property type="term" value="F:N-acylneuraminate cytidylyltransferase activity"/>
    <property type="evidence" value="ECO:0007669"/>
    <property type="project" value="TreeGrafter"/>
</dbReference>
<sequence length="268" mass="30078">MKNLCTIGMRGGSKGVPNKNLKELHGKPLMAYTIEQALQSKLFEHVVVSTDSKDIAEVAKLYGAESWFLRPSELATDEAPKLPAIRHAFMESEKHYGHQFDILVDLDVTSPLRKVEDITGAVQFFKEENADILITACLARKNPYFNMVELIDGNVDLVKHGNLREMTVNPDISIKEALLTLSKSGEKCLLVIDKGNELLGTLSDGDIRKAIVNGTKLHKSINKIFNRKPTSLLADNFEFNEVKNVFLDHKYDIIPIVDKMNRLIDFIA</sequence>
<organism evidence="2">
    <name type="scientific">marine metagenome</name>
    <dbReference type="NCBI Taxonomy" id="408172"/>
    <lineage>
        <taxon>unclassified sequences</taxon>
        <taxon>metagenomes</taxon>
        <taxon>ecological metagenomes</taxon>
    </lineage>
</organism>
<dbReference type="PROSITE" id="PS51371">
    <property type="entry name" value="CBS"/>
    <property type="match status" value="1"/>
</dbReference>
<dbReference type="EMBL" id="UINC01077146">
    <property type="protein sequence ID" value="SVC16997.1"/>
    <property type="molecule type" value="Genomic_DNA"/>
</dbReference>
<dbReference type="InterPro" id="IPR000644">
    <property type="entry name" value="CBS_dom"/>
</dbReference>
<dbReference type="Gene3D" id="3.10.580.10">
    <property type="entry name" value="CBS-domain"/>
    <property type="match status" value="1"/>
</dbReference>
<gene>
    <name evidence="2" type="ORF">METZ01_LOCUS269851</name>
</gene>
<name>A0A382K1N0_9ZZZZ</name>
<dbReference type="PANTHER" id="PTHR21485">
    <property type="entry name" value="HAD SUPERFAMILY MEMBERS CMAS AND KDSC"/>
    <property type="match status" value="1"/>
</dbReference>
<dbReference type="CDD" id="cd02513">
    <property type="entry name" value="CMP-NeuAc_Synthase"/>
    <property type="match status" value="1"/>
</dbReference>
<dbReference type="SUPFAM" id="SSF54631">
    <property type="entry name" value="CBS-domain pair"/>
    <property type="match status" value="1"/>
</dbReference>
<proteinExistence type="predicted"/>
<dbReference type="InterPro" id="IPR003329">
    <property type="entry name" value="Cytidylyl_trans"/>
</dbReference>
<dbReference type="AlphaFoldDB" id="A0A382K1N0"/>
<dbReference type="InterPro" id="IPR050793">
    <property type="entry name" value="CMP-NeuNAc_synthase"/>
</dbReference>
<feature type="domain" description="CBS" evidence="1">
    <location>
        <begin position="157"/>
        <end position="217"/>
    </location>
</feature>
<dbReference type="PANTHER" id="PTHR21485:SF6">
    <property type="entry name" value="N-ACYLNEURAMINATE CYTIDYLYLTRANSFERASE-RELATED"/>
    <property type="match status" value="1"/>
</dbReference>
<dbReference type="Gene3D" id="3.90.550.10">
    <property type="entry name" value="Spore Coat Polysaccharide Biosynthesis Protein SpsA, Chain A"/>
    <property type="match status" value="1"/>
</dbReference>
<evidence type="ECO:0000313" key="2">
    <source>
        <dbReference type="EMBL" id="SVC16997.1"/>
    </source>
</evidence>
<accession>A0A382K1N0</accession>
<dbReference type="InterPro" id="IPR046342">
    <property type="entry name" value="CBS_dom_sf"/>
</dbReference>
<dbReference type="InterPro" id="IPR029044">
    <property type="entry name" value="Nucleotide-diphossugar_trans"/>
</dbReference>
<dbReference type="SUPFAM" id="SSF53448">
    <property type="entry name" value="Nucleotide-diphospho-sugar transferases"/>
    <property type="match status" value="1"/>
</dbReference>
<feature type="non-terminal residue" evidence="2">
    <location>
        <position position="268"/>
    </location>
</feature>
<evidence type="ECO:0000259" key="1">
    <source>
        <dbReference type="PROSITE" id="PS51371"/>
    </source>
</evidence>
<dbReference type="Pfam" id="PF02348">
    <property type="entry name" value="CTP_transf_3"/>
    <property type="match status" value="1"/>
</dbReference>
<dbReference type="Pfam" id="PF00571">
    <property type="entry name" value="CBS"/>
    <property type="match status" value="1"/>
</dbReference>
<reference evidence="2" key="1">
    <citation type="submission" date="2018-05" db="EMBL/GenBank/DDBJ databases">
        <authorList>
            <person name="Lanie J.A."/>
            <person name="Ng W.-L."/>
            <person name="Kazmierczak K.M."/>
            <person name="Andrzejewski T.M."/>
            <person name="Davidsen T.M."/>
            <person name="Wayne K.J."/>
            <person name="Tettelin H."/>
            <person name="Glass J.I."/>
            <person name="Rusch D."/>
            <person name="Podicherti R."/>
            <person name="Tsui H.-C.T."/>
            <person name="Winkler M.E."/>
        </authorList>
    </citation>
    <scope>NUCLEOTIDE SEQUENCE</scope>
</reference>
<protein>
    <recommendedName>
        <fullName evidence="1">CBS domain-containing protein</fullName>
    </recommendedName>
</protein>